<feature type="region of interest" description="Disordered" evidence="5">
    <location>
        <begin position="39"/>
        <end position="84"/>
    </location>
</feature>
<dbReference type="InterPro" id="IPR036737">
    <property type="entry name" value="OmpA-like_sf"/>
</dbReference>
<evidence type="ECO:0000256" key="4">
    <source>
        <dbReference type="PROSITE-ProRule" id="PRU00473"/>
    </source>
</evidence>
<dbReference type="Pfam" id="PF00691">
    <property type="entry name" value="OmpA"/>
    <property type="match status" value="1"/>
</dbReference>
<evidence type="ECO:0000313" key="9">
    <source>
        <dbReference type="Proteomes" id="UP001496674"/>
    </source>
</evidence>
<dbReference type="Gene3D" id="3.30.1330.60">
    <property type="entry name" value="OmpA-like domain"/>
    <property type="match status" value="1"/>
</dbReference>
<organism evidence="8 9">
    <name type="scientific">Bacteroides sedimenti</name>
    <dbReference type="NCBI Taxonomy" id="2136147"/>
    <lineage>
        <taxon>Bacteria</taxon>
        <taxon>Pseudomonadati</taxon>
        <taxon>Bacteroidota</taxon>
        <taxon>Bacteroidia</taxon>
        <taxon>Bacteroidales</taxon>
        <taxon>Bacteroidaceae</taxon>
        <taxon>Bacteroides</taxon>
    </lineage>
</organism>
<keyword evidence="9" id="KW-1185">Reference proteome</keyword>
<dbReference type="PRINTS" id="PR01021">
    <property type="entry name" value="OMPADOMAIN"/>
</dbReference>
<accession>A0ABM8IK94</accession>
<dbReference type="InterPro" id="IPR050330">
    <property type="entry name" value="Bact_OuterMem_StrucFunc"/>
</dbReference>
<protein>
    <recommendedName>
        <fullName evidence="7">OmpA-like domain-containing protein</fullName>
    </recommendedName>
</protein>
<sequence>MKKSSIFYLVMFLFLCTNSNAQGWLKKLGDKVTDKVEKKLEKKTDQTIDKELNKKDKKTENKNKDDQGKVNPQGDEEKGGLESYSKYDFVPGDKIIYFEDFSQDAIGDFPTNWTGNSTGEVKKVNIAPGNWFHLNGKDGVYCYTKKIAFPENFIFEFDFIPDKNYSRGIILNMYEEDPQRPQEINDDAWPGLHGLKLIIVDDRWETTGYENKSGGESLSGSSEINPVVKEKVNHVIIWVQKRRVRIYHQGAKVLDIPTNIHSTTKFNKIVFNGWDRNSLPYITNLKITTASPDTRSKLLTEGKVISYGIYFDTGKDVVKPESYGSIRDIANVLNENPAVRIKIVGHTDSDGDDAMNLDLSKRRAANVKQCLIDEFKIDGSRIETDGKGKTEPIATNNSVENKAKNRRVEFIKL</sequence>
<feature type="domain" description="OmpA-like" evidence="7">
    <location>
        <begin position="301"/>
        <end position="413"/>
    </location>
</feature>
<dbReference type="CDD" id="cd07185">
    <property type="entry name" value="OmpA_C-like"/>
    <property type="match status" value="1"/>
</dbReference>
<evidence type="ECO:0000256" key="3">
    <source>
        <dbReference type="ARBA" id="ARBA00023237"/>
    </source>
</evidence>
<proteinExistence type="predicted"/>
<dbReference type="SUPFAM" id="SSF103088">
    <property type="entry name" value="OmpA-like"/>
    <property type="match status" value="1"/>
</dbReference>
<feature type="signal peptide" evidence="6">
    <location>
        <begin position="1"/>
        <end position="21"/>
    </location>
</feature>
<gene>
    <name evidence="8" type="ORF">BSYN_23330</name>
</gene>
<name>A0ABM8IK94_9BACE</name>
<dbReference type="RefSeq" id="WP_353331093.1">
    <property type="nucleotide sequence ID" value="NZ_AP028055.1"/>
</dbReference>
<dbReference type="PROSITE" id="PS51123">
    <property type="entry name" value="OMPA_2"/>
    <property type="match status" value="1"/>
</dbReference>
<comment type="subcellular location">
    <subcellularLocation>
        <location evidence="1">Cell outer membrane</location>
    </subcellularLocation>
</comment>
<dbReference type="PANTHER" id="PTHR30329">
    <property type="entry name" value="STATOR ELEMENT OF FLAGELLAR MOTOR COMPLEX"/>
    <property type="match status" value="1"/>
</dbReference>
<evidence type="ECO:0000259" key="7">
    <source>
        <dbReference type="PROSITE" id="PS51123"/>
    </source>
</evidence>
<feature type="chain" id="PRO_5046530211" description="OmpA-like domain-containing protein" evidence="6">
    <location>
        <begin position="22"/>
        <end position="413"/>
    </location>
</feature>
<evidence type="ECO:0000313" key="8">
    <source>
        <dbReference type="EMBL" id="BEH00069.1"/>
    </source>
</evidence>
<dbReference type="PANTHER" id="PTHR30329:SF21">
    <property type="entry name" value="LIPOPROTEIN YIAD-RELATED"/>
    <property type="match status" value="1"/>
</dbReference>
<reference evidence="8 9" key="1">
    <citation type="submission" date="2023-04" db="EMBL/GenBank/DDBJ databases">
        <title>Draft genome sequence of acteroides sedimenti strain YN3PY1.</title>
        <authorList>
            <person name="Yoshida N."/>
        </authorList>
    </citation>
    <scope>NUCLEOTIDE SEQUENCE [LARGE SCALE GENOMIC DNA]</scope>
    <source>
        <strain evidence="8 9">YN3PY1</strain>
    </source>
</reference>
<evidence type="ECO:0000256" key="1">
    <source>
        <dbReference type="ARBA" id="ARBA00004442"/>
    </source>
</evidence>
<evidence type="ECO:0000256" key="6">
    <source>
        <dbReference type="SAM" id="SignalP"/>
    </source>
</evidence>
<dbReference type="InterPro" id="IPR006664">
    <property type="entry name" value="OMP_bac"/>
</dbReference>
<evidence type="ECO:0000256" key="2">
    <source>
        <dbReference type="ARBA" id="ARBA00023136"/>
    </source>
</evidence>
<dbReference type="EMBL" id="AP028055">
    <property type="protein sequence ID" value="BEH00069.1"/>
    <property type="molecule type" value="Genomic_DNA"/>
</dbReference>
<keyword evidence="2 4" id="KW-0472">Membrane</keyword>
<evidence type="ECO:0000256" key="5">
    <source>
        <dbReference type="SAM" id="MobiDB-lite"/>
    </source>
</evidence>
<feature type="compositionally biased region" description="Basic and acidic residues" evidence="5">
    <location>
        <begin position="39"/>
        <end position="68"/>
    </location>
</feature>
<keyword evidence="3" id="KW-0998">Cell outer membrane</keyword>
<dbReference type="InterPro" id="IPR006665">
    <property type="entry name" value="OmpA-like"/>
</dbReference>
<keyword evidence="6" id="KW-0732">Signal</keyword>
<dbReference type="Proteomes" id="UP001496674">
    <property type="component" value="Chromosome"/>
</dbReference>